<dbReference type="EMBL" id="JMCC02000007">
    <property type="protein sequence ID" value="KIG18952.1"/>
    <property type="molecule type" value="Genomic_DNA"/>
</dbReference>
<comment type="catalytic activity">
    <reaction evidence="1">
        <text>ATP + protein L-histidine = ADP + protein N-phospho-L-histidine.</text>
        <dbReference type="EC" id="2.7.13.3"/>
    </reaction>
</comment>
<dbReference type="CDD" id="cd00082">
    <property type="entry name" value="HisKA"/>
    <property type="match status" value="1"/>
</dbReference>
<gene>
    <name evidence="13" type="ORF">DB30_06563</name>
</gene>
<dbReference type="Proteomes" id="UP000031599">
    <property type="component" value="Unassembled WGS sequence"/>
</dbReference>
<accession>A0A0C2DH00</accession>
<protein>
    <recommendedName>
        <fullName evidence="3">histidine kinase</fullName>
        <ecNumber evidence="3">2.7.13.3</ecNumber>
    </recommendedName>
</protein>
<dbReference type="SUPFAM" id="SSF158472">
    <property type="entry name" value="HAMP domain-like"/>
    <property type="match status" value="1"/>
</dbReference>
<dbReference type="Pfam" id="PF00672">
    <property type="entry name" value="HAMP"/>
    <property type="match status" value="1"/>
</dbReference>
<dbReference type="Gene3D" id="1.10.287.130">
    <property type="match status" value="1"/>
</dbReference>
<keyword evidence="7" id="KW-0418">Kinase</keyword>
<dbReference type="PANTHER" id="PTHR43065">
    <property type="entry name" value="SENSOR HISTIDINE KINASE"/>
    <property type="match status" value="1"/>
</dbReference>
<evidence type="ECO:0000259" key="11">
    <source>
        <dbReference type="PROSITE" id="PS50109"/>
    </source>
</evidence>
<keyword evidence="10" id="KW-0472">Membrane</keyword>
<dbReference type="InterPro" id="IPR003594">
    <property type="entry name" value="HATPase_dom"/>
</dbReference>
<dbReference type="InterPro" id="IPR036097">
    <property type="entry name" value="HisK_dim/P_sf"/>
</dbReference>
<dbReference type="GO" id="GO:0000155">
    <property type="term" value="F:phosphorelay sensor kinase activity"/>
    <property type="evidence" value="ECO:0007669"/>
    <property type="project" value="InterPro"/>
</dbReference>
<dbReference type="SMART" id="SM00388">
    <property type="entry name" value="HisKA"/>
    <property type="match status" value="1"/>
</dbReference>
<comment type="subcellular location">
    <subcellularLocation>
        <location evidence="2">Membrane</location>
    </subcellularLocation>
</comment>
<dbReference type="SMART" id="SM00304">
    <property type="entry name" value="HAMP"/>
    <property type="match status" value="1"/>
</dbReference>
<evidence type="ECO:0000256" key="5">
    <source>
        <dbReference type="ARBA" id="ARBA00022679"/>
    </source>
</evidence>
<name>A0A0C2DH00_9BACT</name>
<evidence type="ECO:0000256" key="1">
    <source>
        <dbReference type="ARBA" id="ARBA00000085"/>
    </source>
</evidence>
<dbReference type="InterPro" id="IPR005467">
    <property type="entry name" value="His_kinase_dom"/>
</dbReference>
<dbReference type="AlphaFoldDB" id="A0A0C2DH00"/>
<dbReference type="SMART" id="SM00387">
    <property type="entry name" value="HATPase_c"/>
    <property type="match status" value="1"/>
</dbReference>
<evidence type="ECO:0000256" key="2">
    <source>
        <dbReference type="ARBA" id="ARBA00004370"/>
    </source>
</evidence>
<dbReference type="EC" id="2.7.13.3" evidence="3"/>
<evidence type="ECO:0000256" key="10">
    <source>
        <dbReference type="SAM" id="Phobius"/>
    </source>
</evidence>
<evidence type="ECO:0000256" key="9">
    <source>
        <dbReference type="ARBA" id="ARBA00023012"/>
    </source>
</evidence>
<dbReference type="InterPro" id="IPR036890">
    <property type="entry name" value="HATPase_C_sf"/>
</dbReference>
<dbReference type="CDD" id="cd06225">
    <property type="entry name" value="HAMP"/>
    <property type="match status" value="1"/>
</dbReference>
<dbReference type="Pfam" id="PF00512">
    <property type="entry name" value="HisKA"/>
    <property type="match status" value="1"/>
</dbReference>
<evidence type="ECO:0000256" key="8">
    <source>
        <dbReference type="ARBA" id="ARBA00022840"/>
    </source>
</evidence>
<feature type="transmembrane region" description="Helical" evidence="10">
    <location>
        <begin position="17"/>
        <end position="39"/>
    </location>
</feature>
<keyword evidence="6" id="KW-0547">Nucleotide-binding</keyword>
<keyword evidence="4" id="KW-0597">Phosphoprotein</keyword>
<dbReference type="InterPro" id="IPR004358">
    <property type="entry name" value="Sig_transdc_His_kin-like_C"/>
</dbReference>
<dbReference type="GO" id="GO:0016020">
    <property type="term" value="C:membrane"/>
    <property type="evidence" value="ECO:0007669"/>
    <property type="project" value="UniProtKB-SubCell"/>
</dbReference>
<sequence>MADPAPGKRRYSLRVELIAMLTIVLVMAVVSLSFTAEWLGQRRHDQQEIERLQSHARGLAMLAARSFRNGDLQRESLEELLHDSAAQLGVSYEIHRIRADDELEQLASVGVHAGFEALPAPPIQLGSRVDDQLLDRYQMLIIDEPIPTRDGQRVTLRMIAEHSPWARSHDWREMLIVAVGVGVLLLVLGGLLVELQVLRPTRALEAAVARVAKGELDVEAPTEGPAELAELALAFNDMTASLREQQSTLASAHERLQRAERLAAIGRLAAGVAHEVGNPLAAIVGYTELLLGEPQIGADASDLLVRVQAQTQRIQAIVAQLLDYSKPAKKATLAFSLVARAQEVVTLLRADPRCAGVTLEVAGDPELEAFADPALVEQILINLVLNGARAAREGDEDPPKVRVRVRALADALAVDVRDNGPGVPDDVRPRLFEPFFTTRSAGEGTGLGLAISQGLAESMEGSLEYLDSEGPGALFRLLVPTSS</sequence>
<evidence type="ECO:0000256" key="4">
    <source>
        <dbReference type="ARBA" id="ARBA00022553"/>
    </source>
</evidence>
<dbReference type="GO" id="GO:0005524">
    <property type="term" value="F:ATP binding"/>
    <property type="evidence" value="ECO:0007669"/>
    <property type="project" value="UniProtKB-KW"/>
</dbReference>
<dbReference type="PANTHER" id="PTHR43065:SF10">
    <property type="entry name" value="PEROXIDE STRESS-ACTIVATED HISTIDINE KINASE MAK3"/>
    <property type="match status" value="1"/>
</dbReference>
<dbReference type="PROSITE" id="PS50885">
    <property type="entry name" value="HAMP"/>
    <property type="match status" value="1"/>
</dbReference>
<keyword evidence="10" id="KW-0812">Transmembrane</keyword>
<feature type="transmembrane region" description="Helical" evidence="10">
    <location>
        <begin position="174"/>
        <end position="193"/>
    </location>
</feature>
<reference evidence="13 14" key="1">
    <citation type="submission" date="2014-12" db="EMBL/GenBank/DDBJ databases">
        <title>Genome assembly of Enhygromyxa salina DSM 15201.</title>
        <authorList>
            <person name="Sharma G."/>
            <person name="Subramanian S."/>
        </authorList>
    </citation>
    <scope>NUCLEOTIDE SEQUENCE [LARGE SCALE GENOMIC DNA]</scope>
    <source>
        <strain evidence="13 14">DSM 15201</strain>
    </source>
</reference>
<evidence type="ECO:0000259" key="12">
    <source>
        <dbReference type="PROSITE" id="PS50885"/>
    </source>
</evidence>
<evidence type="ECO:0000256" key="6">
    <source>
        <dbReference type="ARBA" id="ARBA00022741"/>
    </source>
</evidence>
<evidence type="ECO:0000313" key="13">
    <source>
        <dbReference type="EMBL" id="KIG18952.1"/>
    </source>
</evidence>
<feature type="domain" description="Histidine kinase" evidence="11">
    <location>
        <begin position="271"/>
        <end position="483"/>
    </location>
</feature>
<keyword evidence="9" id="KW-0902">Two-component regulatory system</keyword>
<dbReference type="Pfam" id="PF02518">
    <property type="entry name" value="HATPase_c"/>
    <property type="match status" value="1"/>
</dbReference>
<evidence type="ECO:0000256" key="3">
    <source>
        <dbReference type="ARBA" id="ARBA00012438"/>
    </source>
</evidence>
<dbReference type="Gene3D" id="6.10.340.10">
    <property type="match status" value="1"/>
</dbReference>
<evidence type="ECO:0000256" key="7">
    <source>
        <dbReference type="ARBA" id="ARBA00022777"/>
    </source>
</evidence>
<feature type="domain" description="HAMP" evidence="12">
    <location>
        <begin position="195"/>
        <end position="247"/>
    </location>
</feature>
<keyword evidence="5" id="KW-0808">Transferase</keyword>
<dbReference type="SUPFAM" id="SSF55874">
    <property type="entry name" value="ATPase domain of HSP90 chaperone/DNA topoisomerase II/histidine kinase"/>
    <property type="match status" value="1"/>
</dbReference>
<dbReference type="PRINTS" id="PR00344">
    <property type="entry name" value="BCTRLSENSOR"/>
</dbReference>
<dbReference type="Gene3D" id="3.30.565.10">
    <property type="entry name" value="Histidine kinase-like ATPase, C-terminal domain"/>
    <property type="match status" value="1"/>
</dbReference>
<dbReference type="InterPro" id="IPR003660">
    <property type="entry name" value="HAMP_dom"/>
</dbReference>
<comment type="caution">
    <text evidence="13">The sequence shown here is derived from an EMBL/GenBank/DDBJ whole genome shotgun (WGS) entry which is preliminary data.</text>
</comment>
<organism evidence="13 14">
    <name type="scientific">Enhygromyxa salina</name>
    <dbReference type="NCBI Taxonomy" id="215803"/>
    <lineage>
        <taxon>Bacteria</taxon>
        <taxon>Pseudomonadati</taxon>
        <taxon>Myxococcota</taxon>
        <taxon>Polyangia</taxon>
        <taxon>Nannocystales</taxon>
        <taxon>Nannocystaceae</taxon>
        <taxon>Enhygromyxa</taxon>
    </lineage>
</organism>
<keyword evidence="10" id="KW-1133">Transmembrane helix</keyword>
<dbReference type="InterPro" id="IPR003661">
    <property type="entry name" value="HisK_dim/P_dom"/>
</dbReference>
<proteinExistence type="predicted"/>
<dbReference type="RefSeq" id="WP_052546519.1">
    <property type="nucleotide sequence ID" value="NZ_JMCC02000007.1"/>
</dbReference>
<dbReference type="SUPFAM" id="SSF47384">
    <property type="entry name" value="Homodimeric domain of signal transducing histidine kinase"/>
    <property type="match status" value="1"/>
</dbReference>
<dbReference type="PROSITE" id="PS50109">
    <property type="entry name" value="HIS_KIN"/>
    <property type="match status" value="1"/>
</dbReference>
<evidence type="ECO:0000313" key="14">
    <source>
        <dbReference type="Proteomes" id="UP000031599"/>
    </source>
</evidence>
<keyword evidence="8" id="KW-0067">ATP-binding</keyword>